<keyword evidence="1" id="KW-0812">Transmembrane</keyword>
<dbReference type="STRING" id="1121877.FEAC_02210"/>
<evidence type="ECO:0000313" key="2">
    <source>
        <dbReference type="EMBL" id="KJE77849.1"/>
    </source>
</evidence>
<gene>
    <name evidence="2" type="ORF">FEAC_02210</name>
</gene>
<dbReference type="AlphaFoldDB" id="A0A0D8FY17"/>
<dbReference type="Proteomes" id="UP000032336">
    <property type="component" value="Unassembled WGS sequence"/>
</dbReference>
<evidence type="ECO:0000313" key="3">
    <source>
        <dbReference type="Proteomes" id="UP000032336"/>
    </source>
</evidence>
<evidence type="ECO:0000256" key="1">
    <source>
        <dbReference type="SAM" id="Phobius"/>
    </source>
</evidence>
<reference evidence="2 3" key="1">
    <citation type="submission" date="2015-01" db="EMBL/GenBank/DDBJ databases">
        <title>Draft genome of the acidophilic iron oxidizer Ferrimicrobium acidiphilum strain T23.</title>
        <authorList>
            <person name="Poehlein A."/>
            <person name="Eisen S."/>
            <person name="Schloemann M."/>
            <person name="Johnson B.D."/>
            <person name="Daniel R."/>
            <person name="Muehling M."/>
        </authorList>
    </citation>
    <scope>NUCLEOTIDE SEQUENCE [LARGE SCALE GENOMIC DNA]</scope>
    <source>
        <strain evidence="2 3">T23</strain>
    </source>
</reference>
<comment type="caution">
    <text evidence="2">The sequence shown here is derived from an EMBL/GenBank/DDBJ whole genome shotgun (WGS) entry which is preliminary data.</text>
</comment>
<organism evidence="2 3">
    <name type="scientific">Ferrimicrobium acidiphilum DSM 19497</name>
    <dbReference type="NCBI Taxonomy" id="1121877"/>
    <lineage>
        <taxon>Bacteria</taxon>
        <taxon>Bacillati</taxon>
        <taxon>Actinomycetota</taxon>
        <taxon>Acidimicrobiia</taxon>
        <taxon>Acidimicrobiales</taxon>
        <taxon>Acidimicrobiaceae</taxon>
        <taxon>Ferrimicrobium</taxon>
    </lineage>
</organism>
<dbReference type="RefSeq" id="WP_035388280.1">
    <property type="nucleotide sequence ID" value="NZ_JQKF01000002.1"/>
</dbReference>
<sequence length="541" mass="57595">MKRTKGERGDALVLVIIAVMLITIIPAGLVAASVGQLPQTKQRQENQTALAAAEAGVANYENLLDQYSINQLGNYWQYDANNLPPVANAALTSWESVSGSTTEYFHYSVNNAQTAYSGVVSLLVTGVATSGANTQYVTLKASFRSQSFLNYLIFDNKMVVDPVFAVHAAQLPNNKAEADCNYLFSQSNGTSGQPPNGPILPTCKSLLNYYVTGQTFNGPVFSNDMYYLAGSPVFNGPVYSASTLKSGIAAHPYWIDPTNAYLNGSNVDNPVFKVGGNVQYHTPLSLPQSDQHLEQMASAGGCLYYGPTQVTLHGTTMTVISPQTKNTTCVGSDLPLPANGVMYVASLAQANSNTCASGTLNIDQQASPCQEGNLDIQGTLSGQLTAASENNITITGNLEYTGCGANGTSDLLGLIANNFVQVSSKFSSTNTTPDTCFSHPSNDPVIMGAILTLQHSFAVQNFWKLPFEGTIYLYGALAGNYADIEGTFQGTSITNGYATNYTYDPRLAYLSPPYFLTPVASSWNVLSSVAVNNPANLPTLP</sequence>
<feature type="transmembrane region" description="Helical" evidence="1">
    <location>
        <begin position="12"/>
        <end position="34"/>
    </location>
</feature>
<keyword evidence="1" id="KW-0472">Membrane</keyword>
<keyword evidence="1" id="KW-1133">Transmembrane helix</keyword>
<name>A0A0D8FY17_9ACTN</name>
<keyword evidence="3" id="KW-1185">Reference proteome</keyword>
<accession>A0A0D8FY17</accession>
<dbReference type="eggNOG" id="COG4726">
    <property type="taxonomic scope" value="Bacteria"/>
</dbReference>
<protein>
    <submittedName>
        <fullName evidence="2">Uncharacterized protein</fullName>
    </submittedName>
</protein>
<dbReference type="OrthoDB" id="36432at2"/>
<dbReference type="EMBL" id="JXUW01000002">
    <property type="protein sequence ID" value="KJE77849.1"/>
    <property type="molecule type" value="Genomic_DNA"/>
</dbReference>
<proteinExistence type="predicted"/>
<dbReference type="GeneID" id="78371570"/>